<keyword evidence="3" id="KW-0133">Cell shape</keyword>
<evidence type="ECO:0000256" key="2">
    <source>
        <dbReference type="ARBA" id="ARBA00022679"/>
    </source>
</evidence>
<comment type="similarity">
    <text evidence="1">Belongs to the FemABX family.</text>
</comment>
<gene>
    <name evidence="8" type="ORF">PM10SUCC1_13010</name>
</gene>
<dbReference type="Pfam" id="PF13480">
    <property type="entry name" value="Acetyltransf_6"/>
    <property type="match status" value="1"/>
</dbReference>
<dbReference type="InterPro" id="IPR016181">
    <property type="entry name" value="Acyl_CoA_acyltransferase"/>
</dbReference>
<dbReference type="InterPro" id="IPR003447">
    <property type="entry name" value="FEMABX"/>
</dbReference>
<dbReference type="EMBL" id="BSDY01000005">
    <property type="protein sequence ID" value="GLI55787.1"/>
    <property type="molecule type" value="Genomic_DNA"/>
</dbReference>
<evidence type="ECO:0000259" key="7">
    <source>
        <dbReference type="Pfam" id="PF13480"/>
    </source>
</evidence>
<dbReference type="RefSeq" id="WP_281834490.1">
    <property type="nucleotide sequence ID" value="NZ_BSDY01000005.1"/>
</dbReference>
<dbReference type="GO" id="GO:0071555">
    <property type="term" value="P:cell wall organization"/>
    <property type="evidence" value="ECO:0007669"/>
    <property type="project" value="UniProtKB-KW"/>
</dbReference>
<keyword evidence="6" id="KW-0961">Cell wall biogenesis/degradation</keyword>
<dbReference type="GO" id="GO:0008360">
    <property type="term" value="P:regulation of cell shape"/>
    <property type="evidence" value="ECO:0007669"/>
    <property type="project" value="UniProtKB-KW"/>
</dbReference>
<accession>A0A9W6LMM3</accession>
<feature type="domain" description="BioF2-like acetyltransferase" evidence="7">
    <location>
        <begin position="138"/>
        <end position="267"/>
    </location>
</feature>
<evidence type="ECO:0000313" key="9">
    <source>
        <dbReference type="Proteomes" id="UP001144471"/>
    </source>
</evidence>
<keyword evidence="4" id="KW-0573">Peptidoglycan synthesis</keyword>
<dbReference type="SUPFAM" id="SSF55729">
    <property type="entry name" value="Acyl-CoA N-acyltransferases (Nat)"/>
    <property type="match status" value="1"/>
</dbReference>
<protein>
    <recommendedName>
        <fullName evidence="7">BioF2-like acetyltransferase domain-containing protein</fullName>
    </recommendedName>
</protein>
<dbReference type="PROSITE" id="PS51191">
    <property type="entry name" value="FEMABX"/>
    <property type="match status" value="1"/>
</dbReference>
<evidence type="ECO:0000313" key="8">
    <source>
        <dbReference type="EMBL" id="GLI55787.1"/>
    </source>
</evidence>
<dbReference type="Gene3D" id="3.40.630.30">
    <property type="match status" value="1"/>
</dbReference>
<name>A0A9W6LMM3_9FUSO</name>
<proteinExistence type="inferred from homology"/>
<dbReference type="GO" id="GO:0016755">
    <property type="term" value="F:aminoacyltransferase activity"/>
    <property type="evidence" value="ECO:0007669"/>
    <property type="project" value="InterPro"/>
</dbReference>
<evidence type="ECO:0000256" key="1">
    <source>
        <dbReference type="ARBA" id="ARBA00009943"/>
    </source>
</evidence>
<evidence type="ECO:0000256" key="3">
    <source>
        <dbReference type="ARBA" id="ARBA00022960"/>
    </source>
</evidence>
<dbReference type="Proteomes" id="UP001144471">
    <property type="component" value="Unassembled WGS sequence"/>
</dbReference>
<evidence type="ECO:0000256" key="5">
    <source>
        <dbReference type="ARBA" id="ARBA00023315"/>
    </source>
</evidence>
<dbReference type="GO" id="GO:0009252">
    <property type="term" value="P:peptidoglycan biosynthetic process"/>
    <property type="evidence" value="ECO:0007669"/>
    <property type="project" value="UniProtKB-KW"/>
</dbReference>
<dbReference type="AlphaFoldDB" id="A0A9W6LMM3"/>
<reference evidence="8" key="1">
    <citation type="submission" date="2022-12" db="EMBL/GenBank/DDBJ databases">
        <title>Reference genome sequencing for broad-spectrum identification of bacterial and archaeal isolates by mass spectrometry.</title>
        <authorList>
            <person name="Sekiguchi Y."/>
            <person name="Tourlousse D.M."/>
        </authorList>
    </citation>
    <scope>NUCLEOTIDE SEQUENCE</scope>
    <source>
        <strain evidence="8">10succ1</strain>
    </source>
</reference>
<dbReference type="InterPro" id="IPR050644">
    <property type="entry name" value="PG_Glycine_Bridge_Synth"/>
</dbReference>
<dbReference type="InterPro" id="IPR038740">
    <property type="entry name" value="BioF2-like_GNAT_dom"/>
</dbReference>
<dbReference type="PANTHER" id="PTHR36174">
    <property type="entry name" value="LIPID II:GLYCINE GLYCYLTRANSFERASE"/>
    <property type="match status" value="1"/>
</dbReference>
<evidence type="ECO:0000256" key="6">
    <source>
        <dbReference type="ARBA" id="ARBA00023316"/>
    </source>
</evidence>
<dbReference type="PANTHER" id="PTHR36174:SF1">
    <property type="entry name" value="LIPID II:GLYCINE GLYCYLTRANSFERASE"/>
    <property type="match status" value="1"/>
</dbReference>
<keyword evidence="5" id="KW-0012">Acyltransferase</keyword>
<keyword evidence="2" id="KW-0808">Transferase</keyword>
<comment type="caution">
    <text evidence="8">The sequence shown here is derived from an EMBL/GenBank/DDBJ whole genome shotgun (WGS) entry which is preliminary data.</text>
</comment>
<keyword evidence="9" id="KW-1185">Reference proteome</keyword>
<evidence type="ECO:0000256" key="4">
    <source>
        <dbReference type="ARBA" id="ARBA00022984"/>
    </source>
</evidence>
<organism evidence="8 9">
    <name type="scientific">Propionigenium maris DSM 9537</name>
    <dbReference type="NCBI Taxonomy" id="1123000"/>
    <lineage>
        <taxon>Bacteria</taxon>
        <taxon>Fusobacteriati</taxon>
        <taxon>Fusobacteriota</taxon>
        <taxon>Fusobacteriia</taxon>
        <taxon>Fusobacteriales</taxon>
        <taxon>Fusobacteriaceae</taxon>
        <taxon>Propionigenium</taxon>
    </lineage>
</organism>
<sequence>MDIYFKEEYAKIYELNGDGKVEKFNFESDDGRAEYIFLKRHVEGETETYYDITTPYGYGGPVFYPQSPENLSKLISDFRREFEVYCKKNKIISEFIRFHPLLDNHKHLEDYLEVTFCHNTISINLNNEEQIFSEMSGKARNKVRKALKNNVTVKKEYSKEKIKKFIEMYYETMDKNNASNYYYFDKEYFKNLFELGKDKVVLFNAYHEEDIVAATTILKGRKYIHYHLSANTKKGYQLAANNLLLFEVAKWGGQNGYKNFHLGGGHDGAEDALFKFKSSFNKAGALKFYIGKKVHNPEAYSSVNEFHERKRPEIKEKDLDFFPLYRR</sequence>